<dbReference type="Proteomes" id="UP000092716">
    <property type="component" value="Chromosome 8"/>
</dbReference>
<feature type="region of interest" description="Disordered" evidence="2">
    <location>
        <begin position="2009"/>
        <end position="2150"/>
    </location>
</feature>
<feature type="compositionally biased region" description="Polar residues" evidence="2">
    <location>
        <begin position="2139"/>
        <end position="2148"/>
    </location>
</feature>
<dbReference type="KEGG" id="pcot:PCOAH_00021130"/>
<evidence type="ECO:0000313" key="4">
    <source>
        <dbReference type="Proteomes" id="UP000092716"/>
    </source>
</evidence>
<protein>
    <submittedName>
        <fullName evidence="3">Uncharacterized protein</fullName>
    </submittedName>
</protein>
<feature type="compositionally biased region" description="Basic and acidic residues" evidence="2">
    <location>
        <begin position="2068"/>
        <end position="2095"/>
    </location>
</feature>
<proteinExistence type="predicted"/>
<keyword evidence="4" id="KW-1185">Reference proteome</keyword>
<feature type="compositionally biased region" description="Basic and acidic residues" evidence="2">
    <location>
        <begin position="2261"/>
        <end position="2270"/>
    </location>
</feature>
<feature type="coiled-coil region" evidence="1">
    <location>
        <begin position="337"/>
        <end position="378"/>
    </location>
</feature>
<feature type="compositionally biased region" description="Polar residues" evidence="2">
    <location>
        <begin position="2768"/>
        <end position="2777"/>
    </location>
</feature>
<gene>
    <name evidence="3" type="ORF">PCOAH_00021130</name>
</gene>
<feature type="compositionally biased region" description="Acidic residues" evidence="2">
    <location>
        <begin position="2580"/>
        <end position="2629"/>
    </location>
</feature>
<feature type="compositionally biased region" description="Basic residues" evidence="2">
    <location>
        <begin position="1"/>
        <end position="10"/>
    </location>
</feature>
<feature type="region of interest" description="Disordered" evidence="2">
    <location>
        <begin position="2364"/>
        <end position="2383"/>
    </location>
</feature>
<reference evidence="4" key="1">
    <citation type="submission" date="2016-06" db="EMBL/GenBank/DDBJ databases">
        <title>First high quality genome sequence of Plasmodium coatneyi using continuous long reads from single molecule, real-time sequencing.</title>
        <authorList>
            <person name="Chien J.-T."/>
            <person name="Pakala S.B."/>
            <person name="Geraldo J.A."/>
            <person name="Lapp S.A."/>
            <person name="Barnwell J.W."/>
            <person name="Kissinger J.C."/>
            <person name="Galinski M.R."/>
            <person name="Humphrey J.C."/>
        </authorList>
    </citation>
    <scope>NUCLEOTIDE SEQUENCE [LARGE SCALE GENOMIC DNA]</scope>
    <source>
        <strain evidence="4">Hackeri</strain>
    </source>
</reference>
<feature type="compositionally biased region" description="Low complexity" evidence="2">
    <location>
        <begin position="2715"/>
        <end position="2728"/>
    </location>
</feature>
<accession>A0A1B1DYG9</accession>
<feature type="coiled-coil region" evidence="1">
    <location>
        <begin position="128"/>
        <end position="172"/>
    </location>
</feature>
<feature type="compositionally biased region" description="Basic and acidic residues" evidence="2">
    <location>
        <begin position="2656"/>
        <end position="2669"/>
    </location>
</feature>
<feature type="coiled-coil region" evidence="1">
    <location>
        <begin position="860"/>
        <end position="922"/>
    </location>
</feature>
<feature type="region of interest" description="Disordered" evidence="2">
    <location>
        <begin position="1"/>
        <end position="32"/>
    </location>
</feature>
<feature type="compositionally biased region" description="Basic and acidic residues" evidence="2">
    <location>
        <begin position="2473"/>
        <end position="2490"/>
    </location>
</feature>
<feature type="region of interest" description="Disordered" evidence="2">
    <location>
        <begin position="2403"/>
        <end position="2831"/>
    </location>
</feature>
<feature type="region of interest" description="Disordered" evidence="2">
    <location>
        <begin position="2260"/>
        <end position="2358"/>
    </location>
</feature>
<feature type="coiled-coil region" evidence="1">
    <location>
        <begin position="1238"/>
        <end position="1397"/>
    </location>
</feature>
<feature type="compositionally biased region" description="Low complexity" evidence="2">
    <location>
        <begin position="2009"/>
        <end position="2020"/>
    </location>
</feature>
<feature type="compositionally biased region" description="Basic and acidic residues" evidence="2">
    <location>
        <begin position="2045"/>
        <end position="2055"/>
    </location>
</feature>
<sequence>MFFNVKKGKEKAHDGGDGGGSDAAPSEGSQNGILNDQEYESLFPSNGPYGGVPSCVPTHGPEYTHSYSQSHTHSHSHANIVESMCFNEIKSIEEDELFDDSKHQDKDELITKLRSKLQIKIKDYNLVMDTLIRTKEECAQRNEEVKELQKRNSQVEKECANLKNVIERKNLESDMHYGGKGIILNTADGAAGVGTFARYKSEYEEVTVKLAKVEERYKEMNRKNEKLIDECNNMMKEKLKMEAEMNKQMDEIKRENIRLKEKNEQLKLEREQLLIKYLQSEKNNFKGVRENREKVESLRELLRKEETMRKNAVESLNKAKDILTKSLATSEASVKKLLAVEKDRDALKEQNDHLKKKVQQYKTKVENMKDALIQFERMYKKIVEKNNLLFSFTHEFLNTKNCNVMILRSTNDIRQVCEKNKIDSTMFEDVNCFSALYTYEVIFNTPLPDSDDSADDRDGKKYDHDKYIKIKKKKFKSLNYLLNEAQVKIIALSRSNEKMEKSNSNVRNSRFKDDMGMNRFVRKNYPLDALTLQGERTHMENLLHEKLEYIREVESKLKEKDSLLQKLKDANFKVKLEKETLLKVISSISNLSSFVHVDHNNKNCSIESLIEAAVNDCVGRHVKGGCLVDDFSGKTPSNVSNNSLLQGGAPATTVSNALSGAVSLAGFCADEDSCKADRKRALAEKEEAFRQILENLEKAIVSIENKQMSYFRRSDLLSYFDDYVITFEIFGRIGEYNEEFRVEHLLEDCSIEHPTLGGQADPVMLSAELHKWKKKHSEEELLHHLEEAKLIQKYRQFYQHHFIHINTIFNTIVSYNLFDMEEKYKVVYERYFNLFNLNFSNVEISFDLLLNRFERIIRLARKYEDEVMESDKRINQMNINEANLFERGKKLEYDVEVLSKERDKLQRLVHLNEEELKRVLNNQVVLQNECKEHKCKHDHLLDMYEQVKKEKLLIEEELSTRQIRNVKLSEQNDEMIKLYEKEKAYLHSLIQEEKENNQFLREKLNSFFTLNEQIKCDYDIRLSNLNGLWVEEKEHNRKNVSDISSLKMENMNLLQRIKDLESKGSLMKKELNERVKQVNVLRHCMAVSAAGEKEADQVDNMVEEEEGKKLGDPPQSVNVTVGSLHLPVEQRESAYHQSIIDELEYKAEKEVKIRKLQEGKADLEREIMQLKGEKEILMGVIETWRNFSACSKDEIRRLKKMCNDQVEKHKEFLLLSQLNEEKLNKIKDLLGVEQSKHAKELDETKDKLNEQIDQLQSELTEKELEVKKLKWNYDQLEMKVETLESEKKNHLNMKQKEEEYIALLKNDKANLQTELNALVEKYQSQVEQNKKLINERDIIINTHKEEISNLKDLLENLKKDNSHLNEMFRTRVNLNDNQILKTRLEQLMDVNKDLQEELHENCALRDKVNFENSELKQKLQIEKGKLLQQQKYISELQTNLTDKNGIGHMNSEFVVSLKANLQKSRIELQNLAKEIEKVQLNEEKYVVKIKLLQNQLSRREGEKKKMEEQLNQLSSDHAIQFNKIKTDLDVVSEQNRVLRLAKEEHERKIEQLQRENEFFQATKNNDTIIVEKEKLQSQVREHLAMINAKEKQIIGLNFQIRKLTNENAEMRARVQERVAQAEGSPLEEANPSNVSIEIHKYISENIDLTAELENRNEVIEQCREEAKQKDKEIKKLHEEITTLSSNIAKMKESLTLMEQYKDRINKHIREKDDIIDGLKKKCNKKMDDSLHGYSGTNGFSALENAMNASSEEILSRLKNLSGGEVQVAGQCMNGIDPPPNGSEHIVVIKCNILKLFKLGSCYLYIINRNLKEIQILKNQVSSLKQSIQTQNEFIQSLKTKNEKNEVIQVNNLDQIAQLKDNIQMNECSMQSLRTNLKNTEEVNKLHAVNLGKYKSFIGHLIQQNIVICNIFKIVNSRKRVEASILNQLRNLKKAFHMFMCDSIMDELQGSAGYEDATVVKQQGKWTNVNYEVVEEVFQNVQRFANNFNYMVENGKADFLSFQGEQGVNSSSASNVDASESLQGDQQCEERAFPSTSDVVPIIHSGRSENLVEHPNGEQNPNMVNLNDRGVDDDQAEEKATDGEYLLRKGSHEKVEPTQGGVIIPSDEQDASQATNNETLDRYQENVSEDDDQSERQSSCTPEDTSGNVTGFIRGIFRGIIREKEEENISSHESSEEDSLPDEDDGRSSHRSENELVVKNEEDAGIVTSGLENGVDNSASCGGASHNEPDDTIQPLEGNKAELEDGEKIDVDLCVGVEVEEDISHNAPHDEGEADGEEDVTGGFTPKGELCNMGGEITPEVIDRSRESEQEEPPSNELHNDKLLPEELLREQGEEQLWTPPTSRVMNELNEPNGCVVSPFRSHASEVNYDTGKEKGMKKRKYNSDSEMVNTIWPTFTRHLKKLKKAAEGVPTVNNLQEEQQPQQPQQSEQPQRSDQEMGEEEHVSHRSEDSFQQEGSYMGDGGSYPYDEEASREDDLKDELYTHERRENKFLESVQGVDHVGEVENSRSPYDDDDDDDADPNLLQNNQYDEGENHETESNRSCYVISSDEECEGKDDNGRAELAALQQRVRDDIGYHDNVNDDNDGDDENDDNSDDDDRMGNYENEDDQTGDEEEDDESGGETNEGDGEDTNEHFEHYEEYNAAAEEEDYEQYDGGNSKDEMGEEDRMGEADQTGEEEEYAQYDEYNPRNPEGEEETDQQDEQGAGRGLSENEPLDSSNENADSASNTSYRYHGESSNDERPNNDFSRSTHSDGNSEPGEEHPVMFNRSYVNLAQNEVSYEENVDQEGGAISIPSSHENNEEVFDNQGADTDGGAEGDAEEGEQDEQDAQED</sequence>
<evidence type="ECO:0000256" key="1">
    <source>
        <dbReference type="SAM" id="Coils"/>
    </source>
</evidence>
<feature type="compositionally biased region" description="Acidic residues" evidence="2">
    <location>
        <begin position="2812"/>
        <end position="2831"/>
    </location>
</feature>
<dbReference type="VEuPathDB" id="PlasmoDB:PCOAH_00021130"/>
<feature type="compositionally biased region" description="Basic and acidic residues" evidence="2">
    <location>
        <begin position="2630"/>
        <end position="2639"/>
    </location>
</feature>
<organism evidence="3 4">
    <name type="scientific">Plasmodium coatneyi</name>
    <dbReference type="NCBI Taxonomy" id="208452"/>
    <lineage>
        <taxon>Eukaryota</taxon>
        <taxon>Sar</taxon>
        <taxon>Alveolata</taxon>
        <taxon>Apicomplexa</taxon>
        <taxon>Aconoidasida</taxon>
        <taxon>Haemosporida</taxon>
        <taxon>Plasmodiidae</taxon>
        <taxon>Plasmodium</taxon>
    </lineage>
</organism>
<feature type="coiled-coil region" evidence="1">
    <location>
        <begin position="196"/>
        <end position="308"/>
    </location>
</feature>
<feature type="coiled-coil region" evidence="1">
    <location>
        <begin position="1454"/>
        <end position="1620"/>
    </location>
</feature>
<feature type="coiled-coil region" evidence="1">
    <location>
        <begin position="539"/>
        <end position="570"/>
    </location>
</feature>
<dbReference type="PANTHER" id="PTHR45615:SF63">
    <property type="entry name" value="CHROMOSOME UNDETERMINED SCAFFOLD_10, WHOLE GENOME SHOTGUN SEQUENCE"/>
    <property type="match status" value="1"/>
</dbReference>
<keyword evidence="1" id="KW-0175">Coiled coil</keyword>
<dbReference type="RefSeq" id="XP_019914485.1">
    <property type="nucleotide sequence ID" value="XM_020058920.1"/>
</dbReference>
<feature type="compositionally biased region" description="Acidic residues" evidence="2">
    <location>
        <begin position="2672"/>
        <end position="2681"/>
    </location>
</feature>
<feature type="compositionally biased region" description="Basic and acidic residues" evidence="2">
    <location>
        <begin position="2568"/>
        <end position="2579"/>
    </location>
</feature>
<evidence type="ECO:0000256" key="2">
    <source>
        <dbReference type="SAM" id="MobiDB-lite"/>
    </source>
</evidence>
<feature type="region of interest" description="Disordered" evidence="2">
    <location>
        <begin position="2164"/>
        <end position="2246"/>
    </location>
</feature>
<feature type="compositionally biased region" description="Basic and acidic residues" evidence="2">
    <location>
        <begin position="2431"/>
        <end position="2449"/>
    </location>
</feature>
<feature type="compositionally biased region" description="Basic and acidic residues" evidence="2">
    <location>
        <begin position="2317"/>
        <end position="2332"/>
    </location>
</feature>
<feature type="compositionally biased region" description="Basic and acidic residues" evidence="2">
    <location>
        <begin position="2731"/>
        <end position="2750"/>
    </location>
</feature>
<evidence type="ECO:0000313" key="3">
    <source>
        <dbReference type="EMBL" id="ANQ07790.1"/>
    </source>
</evidence>
<dbReference type="EMBL" id="CP016246">
    <property type="protein sequence ID" value="ANQ07790.1"/>
    <property type="molecule type" value="Genomic_DNA"/>
</dbReference>
<feature type="compositionally biased region" description="Low complexity" evidence="2">
    <location>
        <begin position="2416"/>
        <end position="2430"/>
    </location>
</feature>
<feature type="coiled-coil region" evidence="1">
    <location>
        <begin position="1645"/>
        <end position="1710"/>
    </location>
</feature>
<name>A0A1B1DYG9_9APIC</name>
<feature type="compositionally biased region" description="Acidic residues" evidence="2">
    <location>
        <begin position="2174"/>
        <end position="2184"/>
    </location>
</feature>
<dbReference type="GeneID" id="30908839"/>
<feature type="compositionally biased region" description="Basic and acidic residues" evidence="2">
    <location>
        <begin position="2164"/>
        <end position="2173"/>
    </location>
</feature>
<feature type="coiled-coil region" evidence="1">
    <location>
        <begin position="1146"/>
        <end position="1180"/>
    </location>
</feature>
<feature type="compositionally biased region" description="Basic and acidic residues" evidence="2">
    <location>
        <begin position="2185"/>
        <end position="2201"/>
    </location>
</feature>
<feature type="coiled-coil region" evidence="1">
    <location>
        <begin position="679"/>
        <end position="706"/>
    </location>
</feature>
<dbReference type="OrthoDB" id="378101at2759"/>
<dbReference type="PANTHER" id="PTHR45615">
    <property type="entry name" value="MYOSIN HEAVY CHAIN, NON-MUSCLE"/>
    <property type="match status" value="1"/>
</dbReference>